<accession>A0A7S3F2A9</accession>
<dbReference type="EMBL" id="HBHX01035076">
    <property type="protein sequence ID" value="CAE0118750.1"/>
    <property type="molecule type" value="Transcribed_RNA"/>
</dbReference>
<protein>
    <submittedName>
        <fullName evidence="1">Uncharacterized protein</fullName>
    </submittedName>
</protein>
<name>A0A7S3F2A9_9EUKA</name>
<organism evidence="1">
    <name type="scientific">Haptolina ericina</name>
    <dbReference type="NCBI Taxonomy" id="156174"/>
    <lineage>
        <taxon>Eukaryota</taxon>
        <taxon>Haptista</taxon>
        <taxon>Haptophyta</taxon>
        <taxon>Prymnesiophyceae</taxon>
        <taxon>Prymnesiales</taxon>
        <taxon>Prymnesiaceae</taxon>
        <taxon>Haptolina</taxon>
    </lineage>
</organism>
<gene>
    <name evidence="1" type="ORF">HERI1096_LOCUS19449</name>
</gene>
<proteinExistence type="predicted"/>
<evidence type="ECO:0000313" key="1">
    <source>
        <dbReference type="EMBL" id="CAE0118750.1"/>
    </source>
</evidence>
<sequence length="330" mass="36783">MRHWADLLLNMLQQGLLPGNNAERPAHLAQNRTVGPLEFTAEDAESSTFSLNVAGLTTNLGTALDRGCMPCAGLTPRRWVVAFENNLDGNKFRGRLLLKYQLEAFTNPTKFQPGTMQAMASASQLWSFSWTDCAKLDQLMRTHVARPVPRCQLVPLYLAFPPELFSPHLACRGPPLYDALLFGAMNTRRAAVCEELHAVVPPLRVRCSGRLFGQELRRAIGRSRLVFGLEFYRDDSLPVHRINQVLAEQTPMVHPPSSDARLDELYSGWGVLFTPESLLVRRIIQLVRNGTAELYSARMRTVAFAKHVLHERNSHTSGLCVALGRACAAP</sequence>
<reference evidence="1" key="1">
    <citation type="submission" date="2021-01" db="EMBL/GenBank/DDBJ databases">
        <authorList>
            <person name="Corre E."/>
            <person name="Pelletier E."/>
            <person name="Niang G."/>
            <person name="Scheremetjew M."/>
            <person name="Finn R."/>
            <person name="Kale V."/>
            <person name="Holt S."/>
            <person name="Cochrane G."/>
            <person name="Meng A."/>
            <person name="Brown T."/>
            <person name="Cohen L."/>
        </authorList>
    </citation>
    <scope>NUCLEOTIDE SEQUENCE</scope>
    <source>
        <strain evidence="1">CCMP281</strain>
    </source>
</reference>
<dbReference type="AlphaFoldDB" id="A0A7S3F2A9"/>